<dbReference type="FunFam" id="3.40.309.10:FF:000003">
    <property type="entry name" value="Aldehyde dehydrogenase"/>
    <property type="match status" value="1"/>
</dbReference>
<dbReference type="FunFam" id="3.40.605.10:FF:000004">
    <property type="entry name" value="Aldehyde dehydrogenase"/>
    <property type="match status" value="1"/>
</dbReference>
<evidence type="ECO:0000256" key="5">
    <source>
        <dbReference type="PIRSR" id="PIRSR036492-1"/>
    </source>
</evidence>
<dbReference type="PROSITE" id="PS00687">
    <property type="entry name" value="ALDEHYDE_DEHYDR_GLU"/>
    <property type="match status" value="1"/>
</dbReference>
<proteinExistence type="inferred from homology"/>
<feature type="domain" description="Aldehyde dehydrogenase" evidence="8">
    <location>
        <begin position="9"/>
        <end position="436"/>
    </location>
</feature>
<keyword evidence="3" id="KW-0520">NAD</keyword>
<evidence type="ECO:0000313" key="9">
    <source>
        <dbReference type="EMBL" id="MCD1654314.1"/>
    </source>
</evidence>
<dbReference type="GO" id="GO:0004029">
    <property type="term" value="F:aldehyde dehydrogenase (NAD+) activity"/>
    <property type="evidence" value="ECO:0007669"/>
    <property type="project" value="TreeGrafter"/>
</dbReference>
<dbReference type="InterPro" id="IPR016161">
    <property type="entry name" value="Ald_DH/histidinol_DH"/>
</dbReference>
<dbReference type="EMBL" id="JAINWA010000001">
    <property type="protein sequence ID" value="MCD1654314.1"/>
    <property type="molecule type" value="Genomic_DNA"/>
</dbReference>
<dbReference type="Gene3D" id="3.40.605.10">
    <property type="entry name" value="Aldehyde Dehydrogenase, Chain A, domain 1"/>
    <property type="match status" value="1"/>
</dbReference>
<dbReference type="Gene3D" id="3.40.309.10">
    <property type="entry name" value="Aldehyde Dehydrogenase, Chain A, domain 2"/>
    <property type="match status" value="1"/>
</dbReference>
<dbReference type="InterPro" id="IPR016163">
    <property type="entry name" value="Ald_DH_C"/>
</dbReference>
<dbReference type="InterPro" id="IPR029510">
    <property type="entry name" value="Ald_DH_CS_GLU"/>
</dbReference>
<dbReference type="Pfam" id="PF00171">
    <property type="entry name" value="Aldedh"/>
    <property type="match status" value="1"/>
</dbReference>
<sequence length="465" mass="52040">MSESLPVQALVARQRSFFNAGNTRSVAFRKEALDRLSRAIRERESQILEAVHADLGKSDFEAFTTEVVLVLGEIELMKRNLRKWSKTVSKNAGLFNFPAKERMIKDPHGVCLIMSPWNYPFQLTLMPLVGAIGAGNTAIVKPSAYSPATSALIARMIDEIFPSEYIAVVEGGRSVNQDLLEQHFDYIFFTGSVEVGKLVMQSASRNLTPVTLELGGKSPCIVDRSADIDLAAKRAVWGKCINSGQTCVAPDYFLVHRDVKDSFIEASKKWIVRFYGEKPEANPEFPHIVNRHHFTRLSTLITEAGASGRNAQLAWGGQTDEETMRIRPAIIDNADWNDPIMQEEIFGPIMPIISWDREDEIRERILSRPRPLALYIFSKDRAQIKRFTEGIPFGGGCVNDTIMHVATHQIPFGGTGASGMGGYHGKTSFDAFSRIKGIVDRSTLIDVPLRYAPFAGKYRRWRPFL</sequence>
<dbReference type="Proteomes" id="UP001198163">
    <property type="component" value="Unassembled WGS sequence"/>
</dbReference>
<dbReference type="SUPFAM" id="SSF53720">
    <property type="entry name" value="ALDH-like"/>
    <property type="match status" value="1"/>
</dbReference>
<dbReference type="InterPro" id="IPR016162">
    <property type="entry name" value="Ald_DH_N"/>
</dbReference>
<evidence type="ECO:0000256" key="3">
    <source>
        <dbReference type="ARBA" id="ARBA00023027"/>
    </source>
</evidence>
<protein>
    <recommendedName>
        <fullName evidence="4">Aldehyde dehydrogenase</fullName>
    </recommendedName>
</protein>
<comment type="similarity">
    <text evidence="1 4 7">Belongs to the aldehyde dehydrogenase family.</text>
</comment>
<evidence type="ECO:0000256" key="7">
    <source>
        <dbReference type="RuleBase" id="RU003345"/>
    </source>
</evidence>
<dbReference type="GO" id="GO:0005737">
    <property type="term" value="C:cytoplasm"/>
    <property type="evidence" value="ECO:0007669"/>
    <property type="project" value="TreeGrafter"/>
</dbReference>
<dbReference type="RefSeq" id="WP_230754443.1">
    <property type="nucleotide sequence ID" value="NZ_JAINWA010000001.1"/>
</dbReference>
<evidence type="ECO:0000256" key="6">
    <source>
        <dbReference type="PROSITE-ProRule" id="PRU10007"/>
    </source>
</evidence>
<name>A0AAE3JKX0_9SPIR</name>
<dbReference type="InterPro" id="IPR015590">
    <property type="entry name" value="Aldehyde_DH_dom"/>
</dbReference>
<organism evidence="9 10">
    <name type="scientific">Teretinema zuelzerae</name>
    <dbReference type="NCBI Taxonomy" id="156"/>
    <lineage>
        <taxon>Bacteria</taxon>
        <taxon>Pseudomonadati</taxon>
        <taxon>Spirochaetota</taxon>
        <taxon>Spirochaetia</taxon>
        <taxon>Spirochaetales</taxon>
        <taxon>Treponemataceae</taxon>
        <taxon>Teretinema</taxon>
    </lineage>
</organism>
<evidence type="ECO:0000256" key="4">
    <source>
        <dbReference type="PIRNR" id="PIRNR036492"/>
    </source>
</evidence>
<dbReference type="PANTHER" id="PTHR43570:SF16">
    <property type="entry name" value="ALDEHYDE DEHYDROGENASE TYPE III, ISOFORM Q"/>
    <property type="match status" value="1"/>
</dbReference>
<keyword evidence="10" id="KW-1185">Reference proteome</keyword>
<evidence type="ECO:0000313" key="10">
    <source>
        <dbReference type="Proteomes" id="UP001198163"/>
    </source>
</evidence>
<dbReference type="InterPro" id="IPR012394">
    <property type="entry name" value="Aldehyde_DH_NAD(P)"/>
</dbReference>
<evidence type="ECO:0000259" key="8">
    <source>
        <dbReference type="Pfam" id="PF00171"/>
    </source>
</evidence>
<reference evidence="9" key="1">
    <citation type="submission" date="2021-08" db="EMBL/GenBank/DDBJ databases">
        <title>Comparative analyses of Brucepasteria parasyntrophica and Teretinema zuelzerae.</title>
        <authorList>
            <person name="Song Y."/>
            <person name="Brune A."/>
        </authorList>
    </citation>
    <scope>NUCLEOTIDE SEQUENCE</scope>
    <source>
        <strain evidence="9">DSM 1903</strain>
    </source>
</reference>
<dbReference type="CDD" id="cd07136">
    <property type="entry name" value="ALDH_YwdH-P39616"/>
    <property type="match status" value="1"/>
</dbReference>
<accession>A0AAE3JKX0</accession>
<evidence type="ECO:0000256" key="2">
    <source>
        <dbReference type="ARBA" id="ARBA00023002"/>
    </source>
</evidence>
<gene>
    <name evidence="9" type="ORF">K7J14_06300</name>
</gene>
<feature type="active site" evidence="5">
    <location>
        <position position="247"/>
    </location>
</feature>
<keyword evidence="2 4" id="KW-0560">Oxidoreductase</keyword>
<dbReference type="AlphaFoldDB" id="A0AAE3JKX0"/>
<feature type="active site" evidence="5 6">
    <location>
        <position position="213"/>
    </location>
</feature>
<comment type="caution">
    <text evidence="9">The sequence shown here is derived from an EMBL/GenBank/DDBJ whole genome shotgun (WGS) entry which is preliminary data.</text>
</comment>
<evidence type="ECO:0000256" key="1">
    <source>
        <dbReference type="ARBA" id="ARBA00009986"/>
    </source>
</evidence>
<dbReference type="PIRSF" id="PIRSF036492">
    <property type="entry name" value="ALDH"/>
    <property type="match status" value="1"/>
</dbReference>
<dbReference type="PANTHER" id="PTHR43570">
    <property type="entry name" value="ALDEHYDE DEHYDROGENASE"/>
    <property type="match status" value="1"/>
</dbReference>
<dbReference type="GO" id="GO:0006081">
    <property type="term" value="P:aldehyde metabolic process"/>
    <property type="evidence" value="ECO:0007669"/>
    <property type="project" value="InterPro"/>
</dbReference>